<comment type="function">
    <text evidence="4">Regulates the transcription of the pyrimidine nucleotide (pyr) operon in response to exogenous pyrimidines.</text>
</comment>
<keyword evidence="2 4" id="KW-0805">Transcription regulation</keyword>
<feature type="short sequence motif" description="PRPP-binding" evidence="4">
    <location>
        <begin position="93"/>
        <end position="105"/>
    </location>
</feature>
<dbReference type="InterPro" id="IPR050137">
    <property type="entry name" value="PyrR_bifunctional"/>
</dbReference>
<keyword evidence="3 4" id="KW-0804">Transcription</keyword>
<dbReference type="NCBIfam" id="NF003549">
    <property type="entry name" value="PRK05205.1-5"/>
    <property type="match status" value="1"/>
</dbReference>
<dbReference type="PANTHER" id="PTHR11608:SF0">
    <property type="entry name" value="BIFUNCTIONAL PROTEIN PYRR"/>
    <property type="match status" value="1"/>
</dbReference>
<dbReference type="InterPro" id="IPR000836">
    <property type="entry name" value="PRTase_dom"/>
</dbReference>
<evidence type="ECO:0000256" key="4">
    <source>
        <dbReference type="HAMAP-Rule" id="MF_01219"/>
    </source>
</evidence>
<dbReference type="Pfam" id="PF00156">
    <property type="entry name" value="Pribosyltran"/>
    <property type="match status" value="1"/>
</dbReference>
<evidence type="ECO:0000256" key="3">
    <source>
        <dbReference type="ARBA" id="ARBA00023163"/>
    </source>
</evidence>
<accession>A0A931LR23</accession>
<dbReference type="Proteomes" id="UP000727962">
    <property type="component" value="Unassembled WGS sequence"/>
</dbReference>
<comment type="function">
    <text evidence="4">Also displays a weak uracil phosphoribosyltransferase activity which is not physiologically significant.</text>
</comment>
<dbReference type="InterPro" id="IPR023050">
    <property type="entry name" value="PyrR"/>
</dbReference>
<evidence type="ECO:0000259" key="5">
    <source>
        <dbReference type="Pfam" id="PF00156"/>
    </source>
</evidence>
<dbReference type="SUPFAM" id="SSF53271">
    <property type="entry name" value="PRTase-like"/>
    <property type="match status" value="1"/>
</dbReference>
<comment type="similarity">
    <text evidence="1 4">Belongs to the purine/pyrimidine phosphoribosyltransferase family. PyrR subfamily.</text>
</comment>
<keyword evidence="4 6" id="KW-0808">Transferase</keyword>
<evidence type="ECO:0000313" key="7">
    <source>
        <dbReference type="Proteomes" id="UP000727962"/>
    </source>
</evidence>
<feature type="domain" description="Phosphoribosyltransferase" evidence="5">
    <location>
        <begin position="10"/>
        <end position="154"/>
    </location>
</feature>
<comment type="catalytic activity">
    <reaction evidence="4">
        <text>UMP + diphosphate = 5-phospho-alpha-D-ribose 1-diphosphate + uracil</text>
        <dbReference type="Rhea" id="RHEA:13017"/>
        <dbReference type="ChEBI" id="CHEBI:17568"/>
        <dbReference type="ChEBI" id="CHEBI:33019"/>
        <dbReference type="ChEBI" id="CHEBI:57865"/>
        <dbReference type="ChEBI" id="CHEBI:58017"/>
        <dbReference type="EC" id="2.4.2.9"/>
    </reaction>
</comment>
<protein>
    <recommendedName>
        <fullName evidence="4">Bifunctional protein PyrR</fullName>
    </recommendedName>
    <domain>
        <recommendedName>
            <fullName evidence="4">Pyrimidine operon regulatory protein</fullName>
        </recommendedName>
    </domain>
    <domain>
        <recommendedName>
            <fullName evidence="4">Uracil phosphoribosyltransferase</fullName>
            <shortName evidence="4">UPRTase</shortName>
            <ecNumber evidence="4">2.4.2.9</ecNumber>
        </recommendedName>
    </domain>
</protein>
<evidence type="ECO:0000256" key="2">
    <source>
        <dbReference type="ARBA" id="ARBA00023015"/>
    </source>
</evidence>
<dbReference type="CDD" id="cd06223">
    <property type="entry name" value="PRTases_typeI"/>
    <property type="match status" value="1"/>
</dbReference>
<dbReference type="EC" id="2.4.2.9" evidence="4"/>
<dbReference type="FunFam" id="3.40.50.2020:FF:000020">
    <property type="entry name" value="Bifunctional protein PyrR"/>
    <property type="match status" value="1"/>
</dbReference>
<keyword evidence="4 6" id="KW-0328">Glycosyltransferase</keyword>
<dbReference type="EMBL" id="JACOSL010000015">
    <property type="protein sequence ID" value="MBI1755903.1"/>
    <property type="molecule type" value="Genomic_DNA"/>
</dbReference>
<dbReference type="GO" id="GO:0006355">
    <property type="term" value="P:regulation of DNA-templated transcription"/>
    <property type="evidence" value="ECO:0007669"/>
    <property type="project" value="UniProtKB-UniRule"/>
</dbReference>
<dbReference type="GO" id="GO:0004845">
    <property type="term" value="F:uracil phosphoribosyltransferase activity"/>
    <property type="evidence" value="ECO:0007669"/>
    <property type="project" value="UniProtKB-UniRule"/>
</dbReference>
<dbReference type="AlphaFoldDB" id="A0A931LR23"/>
<proteinExistence type="inferred from homology"/>
<gene>
    <name evidence="4 6" type="primary">pyrR</name>
    <name evidence="6" type="ORF">HYR64_02205</name>
</gene>
<dbReference type="Gene3D" id="3.40.50.2020">
    <property type="match status" value="1"/>
</dbReference>
<evidence type="ECO:0000256" key="1">
    <source>
        <dbReference type="ARBA" id="ARBA00005565"/>
    </source>
</evidence>
<name>A0A931LR23_FIMGI</name>
<dbReference type="HAMAP" id="MF_01219">
    <property type="entry name" value="PyrR"/>
    <property type="match status" value="1"/>
</dbReference>
<evidence type="ECO:0000313" key="6">
    <source>
        <dbReference type="EMBL" id="MBI1755903.1"/>
    </source>
</evidence>
<sequence length="179" mass="19514">MSAVLLDAADMRRTLGRMAHEILEANQGGGNLVVVGVIRRGWPIAKRLAFQMTQIEGVTIPCGKLDISGFRDDRPSSDTDESEIPFEITGNAVVLVDEVIYTGRTIRAAMDALMQHGRPASVQLAVLIDRGHRELPIQPNYCGREVQTNRGDHIVVRVNEYDGEDAVVLERAEPAGVGA</sequence>
<reference evidence="6" key="1">
    <citation type="submission" date="2020-07" db="EMBL/GenBank/DDBJ databases">
        <title>Huge and variable diversity of episymbiotic CPR bacteria and DPANN archaea in groundwater ecosystems.</title>
        <authorList>
            <person name="He C.Y."/>
            <person name="Keren R."/>
            <person name="Whittaker M."/>
            <person name="Farag I.F."/>
            <person name="Doudna J."/>
            <person name="Cate J.H.D."/>
            <person name="Banfield J.F."/>
        </authorList>
    </citation>
    <scope>NUCLEOTIDE SEQUENCE</scope>
    <source>
        <strain evidence="6">NC_groundwater_17_Pr7_B-0.1um_64_12</strain>
    </source>
</reference>
<dbReference type="PANTHER" id="PTHR11608">
    <property type="entry name" value="BIFUNCTIONAL PROTEIN PYRR"/>
    <property type="match status" value="1"/>
</dbReference>
<comment type="caution">
    <text evidence="6">The sequence shown here is derived from an EMBL/GenBank/DDBJ whole genome shotgun (WGS) entry which is preliminary data.</text>
</comment>
<dbReference type="InterPro" id="IPR029057">
    <property type="entry name" value="PRTase-like"/>
</dbReference>
<organism evidence="6 7">
    <name type="scientific">Fimbriimonas ginsengisoli</name>
    <dbReference type="NCBI Taxonomy" id="1005039"/>
    <lineage>
        <taxon>Bacteria</taxon>
        <taxon>Bacillati</taxon>
        <taxon>Armatimonadota</taxon>
        <taxon>Fimbriimonadia</taxon>
        <taxon>Fimbriimonadales</taxon>
        <taxon>Fimbriimonadaceae</taxon>
        <taxon>Fimbriimonas</taxon>
    </lineage>
</organism>